<comment type="caution">
    <text evidence="3">The sequence shown here is derived from an EMBL/GenBank/DDBJ whole genome shotgun (WGS) entry which is preliminary data.</text>
</comment>
<dbReference type="InterPro" id="IPR009959">
    <property type="entry name" value="Cyclase_SnoaL-like"/>
</dbReference>
<organism evidence="3 4">
    <name type="scientific">Sphingomonas canadensis</name>
    <dbReference type="NCBI Taxonomy" id="1219257"/>
    <lineage>
        <taxon>Bacteria</taxon>
        <taxon>Pseudomonadati</taxon>
        <taxon>Pseudomonadota</taxon>
        <taxon>Alphaproteobacteria</taxon>
        <taxon>Sphingomonadales</taxon>
        <taxon>Sphingomonadaceae</taxon>
        <taxon>Sphingomonas</taxon>
    </lineage>
</organism>
<dbReference type="InterPro" id="IPR037401">
    <property type="entry name" value="SnoaL-like"/>
</dbReference>
<sequence>MGPRKRAMAMMTGLLGASCTGPADTPPGPPPPPAAAETPLESVTNYARLLMVEHKPHTAFARYFAPNLIQHDPWIGDGSEGDHEFLEARREAEPGQHDALDQYVTVIHTILADGDLVAIKSHVFTSPVDPGREFVDMWQVKDGKFIEHWDVIQPLPVGGVNPRPVGCGVGLTYAAAKAVGDTVANPVCGAPDRSVDSAESRRIVLAYMALGQQPGKMEEAVNTYLAEDFVQHSPNIPPGRDGLIAYLAARGAARSADNRRSHIARVIADGDMVMVHRRVTSDSDPRGIAYIDLFRLRGGRIAEHWDVVQPIPEFSVSGRSMVDGPLEPGRYKGGPKPE</sequence>
<dbReference type="Gene3D" id="3.10.450.50">
    <property type="match status" value="2"/>
</dbReference>
<dbReference type="EMBL" id="JBHTJG010000015">
    <property type="protein sequence ID" value="MFD0948638.1"/>
    <property type="molecule type" value="Genomic_DNA"/>
</dbReference>
<dbReference type="InterPro" id="IPR032710">
    <property type="entry name" value="NTF2-like_dom_sf"/>
</dbReference>
<dbReference type="PROSITE" id="PS51257">
    <property type="entry name" value="PROKAR_LIPOPROTEIN"/>
    <property type="match status" value="1"/>
</dbReference>
<accession>A0ABW3HB40</accession>
<proteinExistence type="predicted"/>
<dbReference type="RefSeq" id="WP_264946549.1">
    <property type="nucleotide sequence ID" value="NZ_JAPDRA010000015.1"/>
</dbReference>
<dbReference type="PANTHER" id="PTHR38436:SF1">
    <property type="entry name" value="ESTER CYCLASE"/>
    <property type="match status" value="1"/>
</dbReference>
<dbReference type="PANTHER" id="PTHR38436">
    <property type="entry name" value="POLYKETIDE CYCLASE SNOAL-LIKE DOMAIN"/>
    <property type="match status" value="1"/>
</dbReference>
<gene>
    <name evidence="3" type="ORF">ACFQ1E_20025</name>
</gene>
<evidence type="ECO:0000313" key="3">
    <source>
        <dbReference type="EMBL" id="MFD0948638.1"/>
    </source>
</evidence>
<evidence type="ECO:0000259" key="2">
    <source>
        <dbReference type="Pfam" id="PF12680"/>
    </source>
</evidence>
<feature type="region of interest" description="Disordered" evidence="1">
    <location>
        <begin position="16"/>
        <end position="37"/>
    </location>
</feature>
<name>A0ABW3HB40_9SPHN</name>
<feature type="compositionally biased region" description="Pro residues" evidence="1">
    <location>
        <begin position="24"/>
        <end position="34"/>
    </location>
</feature>
<dbReference type="SUPFAM" id="SSF54427">
    <property type="entry name" value="NTF2-like"/>
    <property type="match status" value="2"/>
</dbReference>
<evidence type="ECO:0000256" key="1">
    <source>
        <dbReference type="SAM" id="MobiDB-lite"/>
    </source>
</evidence>
<evidence type="ECO:0000313" key="4">
    <source>
        <dbReference type="Proteomes" id="UP001596977"/>
    </source>
</evidence>
<reference evidence="4" key="1">
    <citation type="journal article" date="2019" name="Int. J. Syst. Evol. Microbiol.">
        <title>The Global Catalogue of Microorganisms (GCM) 10K type strain sequencing project: providing services to taxonomists for standard genome sequencing and annotation.</title>
        <authorList>
            <consortium name="The Broad Institute Genomics Platform"/>
            <consortium name="The Broad Institute Genome Sequencing Center for Infectious Disease"/>
            <person name="Wu L."/>
            <person name="Ma J."/>
        </authorList>
    </citation>
    <scope>NUCLEOTIDE SEQUENCE [LARGE SCALE GENOMIC DNA]</scope>
    <source>
        <strain evidence="4">CCUG 62982</strain>
    </source>
</reference>
<protein>
    <submittedName>
        <fullName evidence="3">Nuclear transport factor 2 family protein</fullName>
    </submittedName>
</protein>
<dbReference type="Proteomes" id="UP001596977">
    <property type="component" value="Unassembled WGS sequence"/>
</dbReference>
<keyword evidence="4" id="KW-1185">Reference proteome</keyword>
<feature type="domain" description="SnoaL-like" evidence="2">
    <location>
        <begin position="58"/>
        <end position="148"/>
    </location>
</feature>
<feature type="region of interest" description="Disordered" evidence="1">
    <location>
        <begin position="318"/>
        <end position="338"/>
    </location>
</feature>
<feature type="domain" description="SnoaL-like" evidence="2">
    <location>
        <begin position="219"/>
        <end position="304"/>
    </location>
</feature>
<dbReference type="Pfam" id="PF12680">
    <property type="entry name" value="SnoaL_2"/>
    <property type="match status" value="2"/>
</dbReference>